<dbReference type="Gene3D" id="1.10.3730.20">
    <property type="match status" value="1"/>
</dbReference>
<feature type="transmembrane region" description="Helical" evidence="1">
    <location>
        <begin position="220"/>
        <end position="240"/>
    </location>
</feature>
<feature type="transmembrane region" description="Helical" evidence="1">
    <location>
        <begin position="82"/>
        <end position="101"/>
    </location>
</feature>
<feature type="transmembrane region" description="Helical" evidence="1">
    <location>
        <begin position="45"/>
        <end position="62"/>
    </location>
</feature>
<dbReference type="InterPro" id="IPR000620">
    <property type="entry name" value="EamA_dom"/>
</dbReference>
<dbReference type="PANTHER" id="PTHR22911">
    <property type="entry name" value="ACYL-MALONYL CONDENSING ENZYME-RELATED"/>
    <property type="match status" value="1"/>
</dbReference>
<dbReference type="InterPro" id="IPR037185">
    <property type="entry name" value="EmrE-like"/>
</dbReference>
<feature type="transmembrane region" description="Helical" evidence="1">
    <location>
        <begin position="113"/>
        <end position="132"/>
    </location>
</feature>
<reference evidence="3 4" key="1">
    <citation type="submission" date="2014-06" db="EMBL/GenBank/DDBJ databases">
        <authorList>
            <person name="Swart Estienne"/>
        </authorList>
    </citation>
    <scope>NUCLEOTIDE SEQUENCE [LARGE SCALE GENOMIC DNA]</scope>
    <source>
        <strain evidence="3 4">130c</strain>
    </source>
</reference>
<feature type="transmembrane region" description="Helical" evidence="1">
    <location>
        <begin position="138"/>
        <end position="162"/>
    </location>
</feature>
<dbReference type="SUPFAM" id="SSF103481">
    <property type="entry name" value="Multidrug resistance efflux transporter EmrE"/>
    <property type="match status" value="1"/>
</dbReference>
<dbReference type="Proteomes" id="UP000039865">
    <property type="component" value="Unassembled WGS sequence"/>
</dbReference>
<dbReference type="PANTHER" id="PTHR22911:SF137">
    <property type="entry name" value="SOLUTE CARRIER FAMILY 35 MEMBER G2-RELATED"/>
    <property type="match status" value="1"/>
</dbReference>
<sequence>MFNNKQDLENLIPHKKQSVNDSPISSSVDNSTVEKDILRETRRKTTLAFILMFFYVILTSLADSVSKLIYIKHKELSVYEFLFWRAFVQLSFMGGLINRNAKEILIRNVTRDMLLPLSIRVFTGVISFYFIYTAIKFLPIFIVSLVINLAPIFTSIMGFMFLKERITRTEVFALFLAFSGVFILVSSSTSNFSEENKTSPTDTITSSDQKIEETQSNIRLIPFILLIAAAVMMATTNILLRHMKKMHEYTSATYAVLASIFFFGFGIPISGSEMIISTQFDSQDYVIMVFVALCGIGGLICKTKAMQLEMASRLSILIYFSVIFSLVFDLILIGTIFNTNEIYGMIVIFMANALSVYVIFAKFYQKQDDKFVKK</sequence>
<dbReference type="InParanoid" id="A0A077ZZV4"/>
<feature type="transmembrane region" description="Helical" evidence="1">
    <location>
        <begin position="285"/>
        <end position="302"/>
    </location>
</feature>
<evidence type="ECO:0000313" key="3">
    <source>
        <dbReference type="EMBL" id="CDW75157.1"/>
    </source>
</evidence>
<evidence type="ECO:0000256" key="1">
    <source>
        <dbReference type="SAM" id="Phobius"/>
    </source>
</evidence>
<keyword evidence="4" id="KW-1185">Reference proteome</keyword>
<feature type="domain" description="EamA" evidence="2">
    <location>
        <begin position="49"/>
        <end position="185"/>
    </location>
</feature>
<name>A0A077ZZV4_STYLE</name>
<dbReference type="OrthoDB" id="306876at2759"/>
<keyword evidence="1" id="KW-1133">Transmembrane helix</keyword>
<feature type="transmembrane region" description="Helical" evidence="1">
    <location>
        <begin position="342"/>
        <end position="364"/>
    </location>
</feature>
<feature type="domain" description="EamA" evidence="2">
    <location>
        <begin position="223"/>
        <end position="355"/>
    </location>
</feature>
<dbReference type="GO" id="GO:0016020">
    <property type="term" value="C:membrane"/>
    <property type="evidence" value="ECO:0007669"/>
    <property type="project" value="InterPro"/>
</dbReference>
<keyword evidence="1" id="KW-0812">Transmembrane</keyword>
<dbReference type="EMBL" id="CCKQ01004022">
    <property type="protein sequence ID" value="CDW75157.1"/>
    <property type="molecule type" value="Genomic_DNA"/>
</dbReference>
<protein>
    <submittedName>
        <fullName evidence="3">Sugar transport protein</fullName>
    </submittedName>
</protein>
<feature type="transmembrane region" description="Helical" evidence="1">
    <location>
        <begin position="314"/>
        <end position="336"/>
    </location>
</feature>
<evidence type="ECO:0000259" key="2">
    <source>
        <dbReference type="Pfam" id="PF00892"/>
    </source>
</evidence>
<feature type="transmembrane region" description="Helical" evidence="1">
    <location>
        <begin position="171"/>
        <end position="189"/>
    </location>
</feature>
<dbReference type="Pfam" id="PF00892">
    <property type="entry name" value="EamA"/>
    <property type="match status" value="2"/>
</dbReference>
<evidence type="ECO:0000313" key="4">
    <source>
        <dbReference type="Proteomes" id="UP000039865"/>
    </source>
</evidence>
<gene>
    <name evidence="3" type="primary">Contig7109.g7598</name>
    <name evidence="3" type="ORF">STYLEM_4144</name>
</gene>
<keyword evidence="1" id="KW-0472">Membrane</keyword>
<keyword evidence="3" id="KW-0813">Transport</keyword>
<dbReference type="AlphaFoldDB" id="A0A077ZZV4"/>
<accession>A0A077ZZV4</accession>
<keyword evidence="3" id="KW-0762">Sugar transport</keyword>
<proteinExistence type="predicted"/>
<feature type="transmembrane region" description="Helical" evidence="1">
    <location>
        <begin position="252"/>
        <end position="270"/>
    </location>
</feature>
<organism evidence="3 4">
    <name type="scientific">Stylonychia lemnae</name>
    <name type="common">Ciliate</name>
    <dbReference type="NCBI Taxonomy" id="5949"/>
    <lineage>
        <taxon>Eukaryota</taxon>
        <taxon>Sar</taxon>
        <taxon>Alveolata</taxon>
        <taxon>Ciliophora</taxon>
        <taxon>Intramacronucleata</taxon>
        <taxon>Spirotrichea</taxon>
        <taxon>Stichotrichia</taxon>
        <taxon>Sporadotrichida</taxon>
        <taxon>Oxytrichidae</taxon>
        <taxon>Stylonychinae</taxon>
        <taxon>Stylonychia</taxon>
    </lineage>
</organism>